<protein>
    <submittedName>
        <fullName evidence="2">Uncharacterized protein</fullName>
    </submittedName>
</protein>
<proteinExistence type="predicted"/>
<dbReference type="Proteomes" id="UP001597280">
    <property type="component" value="Unassembled WGS sequence"/>
</dbReference>
<dbReference type="EMBL" id="JBHUFL010000002">
    <property type="protein sequence ID" value="MFD1834575.1"/>
    <property type="molecule type" value="Genomic_DNA"/>
</dbReference>
<evidence type="ECO:0000256" key="1">
    <source>
        <dbReference type="SAM" id="MobiDB-lite"/>
    </source>
</evidence>
<organism evidence="2 3">
    <name type="scientific">Brachybacterium rhamnosum</name>
    <dbReference type="NCBI Taxonomy" id="173361"/>
    <lineage>
        <taxon>Bacteria</taxon>
        <taxon>Bacillati</taxon>
        <taxon>Actinomycetota</taxon>
        <taxon>Actinomycetes</taxon>
        <taxon>Micrococcales</taxon>
        <taxon>Dermabacteraceae</taxon>
        <taxon>Brachybacterium</taxon>
    </lineage>
</organism>
<reference evidence="3" key="1">
    <citation type="journal article" date="2019" name="Int. J. Syst. Evol. Microbiol.">
        <title>The Global Catalogue of Microorganisms (GCM) 10K type strain sequencing project: providing services to taxonomists for standard genome sequencing and annotation.</title>
        <authorList>
            <consortium name="The Broad Institute Genomics Platform"/>
            <consortium name="The Broad Institute Genome Sequencing Center for Infectious Disease"/>
            <person name="Wu L."/>
            <person name="Ma J."/>
        </authorList>
    </citation>
    <scope>NUCLEOTIDE SEQUENCE [LARGE SCALE GENOMIC DNA]</scope>
    <source>
        <strain evidence="3">JCM 11650</strain>
    </source>
</reference>
<gene>
    <name evidence="2" type="ORF">ACFSDA_05730</name>
</gene>
<evidence type="ECO:0000313" key="2">
    <source>
        <dbReference type="EMBL" id="MFD1834575.1"/>
    </source>
</evidence>
<feature type="region of interest" description="Disordered" evidence="1">
    <location>
        <begin position="1"/>
        <end position="23"/>
    </location>
</feature>
<accession>A0ABW4PWQ2</accession>
<dbReference type="RefSeq" id="WP_343903847.1">
    <property type="nucleotide sequence ID" value="NZ_BAAAIS010000002.1"/>
</dbReference>
<evidence type="ECO:0000313" key="3">
    <source>
        <dbReference type="Proteomes" id="UP001597280"/>
    </source>
</evidence>
<keyword evidence="3" id="KW-1185">Reference proteome</keyword>
<comment type="caution">
    <text evidence="2">The sequence shown here is derived from an EMBL/GenBank/DDBJ whole genome shotgun (WGS) entry which is preliminary data.</text>
</comment>
<name>A0ABW4PWQ2_9MICO</name>
<sequence>MIAPASAGSWRRSAPPRRGRLSRVYAGTDDDEWGRLAQLREITARELG</sequence>